<feature type="transmembrane region" description="Helical" evidence="2">
    <location>
        <begin position="33"/>
        <end position="54"/>
    </location>
</feature>
<reference evidence="3 4" key="1">
    <citation type="journal article" date="2018" name="Mol. Biol. Evol.">
        <title>Analysis of the draft genome of the red seaweed Gracilariopsis chorda provides insights into genome size evolution in Rhodophyta.</title>
        <authorList>
            <person name="Lee J."/>
            <person name="Yang E.C."/>
            <person name="Graf L."/>
            <person name="Yang J.H."/>
            <person name="Qiu H."/>
            <person name="Zel Zion U."/>
            <person name="Chan C.X."/>
            <person name="Stephens T.G."/>
            <person name="Weber A.P.M."/>
            <person name="Boo G.H."/>
            <person name="Boo S.M."/>
            <person name="Kim K.M."/>
            <person name="Shin Y."/>
            <person name="Jung M."/>
            <person name="Lee S.J."/>
            <person name="Yim H.S."/>
            <person name="Lee J.H."/>
            <person name="Bhattacharya D."/>
            <person name="Yoon H.S."/>
        </authorList>
    </citation>
    <scope>NUCLEOTIDE SEQUENCE [LARGE SCALE GENOMIC DNA]</scope>
    <source>
        <strain evidence="3 4">SKKU-2015</strain>
        <tissue evidence="3">Whole body</tissue>
    </source>
</reference>
<protein>
    <submittedName>
        <fullName evidence="3">Uncharacterized protein</fullName>
    </submittedName>
</protein>
<organism evidence="3 4">
    <name type="scientific">Gracilariopsis chorda</name>
    <dbReference type="NCBI Taxonomy" id="448386"/>
    <lineage>
        <taxon>Eukaryota</taxon>
        <taxon>Rhodophyta</taxon>
        <taxon>Florideophyceae</taxon>
        <taxon>Rhodymeniophycidae</taxon>
        <taxon>Gracilariales</taxon>
        <taxon>Gracilariaceae</taxon>
        <taxon>Gracilariopsis</taxon>
    </lineage>
</organism>
<evidence type="ECO:0000313" key="3">
    <source>
        <dbReference type="EMBL" id="PXF50173.1"/>
    </source>
</evidence>
<sequence>MVRFLRSCFEIIDNKKSLDWFVASEIMLARLHFPIAVCFSIGILAQTGLVPYAAPHEWKFVLIASLFLTLANGRDLNHCIRALFQTEPREEDAVTSLGLTTWNDSGSAGGHMQLLSAFALTLGSVSLLNASIIGIARDSEGSSNICRRQFASSFALFLIGSGANNIPVNKKAQRLECTRILVGFQNILASATLSVASVLMLPGIGGEKTTSSFQLSLTSALSGIGSILLIMSSIVNYFYTVAYCTRQCEYLESFCLAHAHEKAEVGAKRRRLMTWERVKSLFWSGRSNWWKRRKPVVRKRLRRNASNNRIDQYDPGGTRIILSESSEFEMDSSSSLLSRSASSSSYSSFSSLYDEEQGRESSDGSISEHSTPERRGRSAHGRDMPRRAHS</sequence>
<keyword evidence="4" id="KW-1185">Reference proteome</keyword>
<evidence type="ECO:0000256" key="1">
    <source>
        <dbReference type="SAM" id="MobiDB-lite"/>
    </source>
</evidence>
<gene>
    <name evidence="3" type="ORF">BWQ96_00333</name>
</gene>
<dbReference type="EMBL" id="NBIV01000001">
    <property type="protein sequence ID" value="PXF50173.1"/>
    <property type="molecule type" value="Genomic_DNA"/>
</dbReference>
<keyword evidence="2" id="KW-0472">Membrane</keyword>
<feature type="compositionally biased region" description="Basic and acidic residues" evidence="1">
    <location>
        <begin position="370"/>
        <end position="390"/>
    </location>
</feature>
<evidence type="ECO:0000313" key="4">
    <source>
        <dbReference type="Proteomes" id="UP000247409"/>
    </source>
</evidence>
<dbReference type="Proteomes" id="UP000247409">
    <property type="component" value="Unassembled WGS sequence"/>
</dbReference>
<dbReference type="OrthoDB" id="10471715at2759"/>
<comment type="caution">
    <text evidence="3">The sequence shown here is derived from an EMBL/GenBank/DDBJ whole genome shotgun (WGS) entry which is preliminary data.</text>
</comment>
<proteinExistence type="predicted"/>
<feature type="region of interest" description="Disordered" evidence="1">
    <location>
        <begin position="352"/>
        <end position="390"/>
    </location>
</feature>
<feature type="transmembrane region" description="Helical" evidence="2">
    <location>
        <begin position="213"/>
        <end position="239"/>
    </location>
</feature>
<accession>A0A2V3J7G5</accession>
<name>A0A2V3J7G5_9FLOR</name>
<keyword evidence="2" id="KW-1133">Transmembrane helix</keyword>
<keyword evidence="2" id="KW-0812">Transmembrane</keyword>
<dbReference type="AlphaFoldDB" id="A0A2V3J7G5"/>
<evidence type="ECO:0000256" key="2">
    <source>
        <dbReference type="SAM" id="Phobius"/>
    </source>
</evidence>
<feature type="transmembrane region" description="Helical" evidence="2">
    <location>
        <begin position="180"/>
        <end position="201"/>
    </location>
</feature>
<feature type="transmembrane region" description="Helical" evidence="2">
    <location>
        <begin position="114"/>
        <end position="136"/>
    </location>
</feature>